<dbReference type="OrthoDB" id="3639251at2759"/>
<sequence>MSAVEKNNSSDQAALDSQIIDEKTFSPILSTMAVFDEEKAHVDEKNADATLKFMEQYGGQQPLTPEGETKLNRKLRFILLPLILLVNTMLFIDKATLSYASILGIFASTGINSAQFDDLNSIFYAGYTIGQILNLVMQKTKLSKFLTSIVFIWAIVIFCHCGAYNFGGLVVLRFVLGFVESVITPALEITMLQFFTPQERAILQPIFWISCVGISVVTAGFIAYGVLFVNVAIIAPWKVFMIITGGLTLFTSIWCFFHYPSNPAEAKFLTIEERVHLIKRIERESTSSIDQKTIKKYQVIECLKDPVSWLFAAFAFILMISNNLFYQQNLLFVSLGVTNLGSTLVSVAGGGFSTAVMIAGSLFIHFFPNRSAFVILFSCIPAIAGGIAMVTINWENKLALVAMILLAGNTYGLGYIVGLGWSTSSVSGNTKKYVRHIMFMVAYGISNIISPQIWKGNQEPRYYAAWIVQIVVSWVGTPIIAFTIDYILRNRNKERKQYIIEHPDDAYGQIIKKNPKTGEESVENVEIGFLDLTDHENNPGNFAKRVSLKKVSILDVISQKTTKNLTYQLSSGYKIAIIGLGVFLTSKESTKDLVYEALKAGYRHIDSAQIYENEKEVGEGIL</sequence>
<gene>
    <name evidence="7" type="ORF">NADFUDRAFT_79697</name>
</gene>
<evidence type="ECO:0000313" key="7">
    <source>
        <dbReference type="EMBL" id="ODQ64127.1"/>
    </source>
</evidence>
<dbReference type="Gene3D" id="1.20.1250.20">
    <property type="entry name" value="MFS general substrate transporter like domains"/>
    <property type="match status" value="2"/>
</dbReference>
<evidence type="ECO:0000256" key="3">
    <source>
        <dbReference type="ARBA" id="ARBA00022692"/>
    </source>
</evidence>
<feature type="transmembrane region" description="Helical" evidence="6">
    <location>
        <begin position="433"/>
        <end position="454"/>
    </location>
</feature>
<reference evidence="7 8" key="1">
    <citation type="journal article" date="2016" name="Proc. Natl. Acad. Sci. U.S.A.">
        <title>Comparative genomics of biotechnologically important yeasts.</title>
        <authorList>
            <person name="Riley R."/>
            <person name="Haridas S."/>
            <person name="Wolfe K.H."/>
            <person name="Lopes M.R."/>
            <person name="Hittinger C.T."/>
            <person name="Goeker M."/>
            <person name="Salamov A.A."/>
            <person name="Wisecaver J.H."/>
            <person name="Long T.M."/>
            <person name="Calvey C.H."/>
            <person name="Aerts A.L."/>
            <person name="Barry K.W."/>
            <person name="Choi C."/>
            <person name="Clum A."/>
            <person name="Coughlan A.Y."/>
            <person name="Deshpande S."/>
            <person name="Douglass A.P."/>
            <person name="Hanson S.J."/>
            <person name="Klenk H.-P."/>
            <person name="LaButti K.M."/>
            <person name="Lapidus A."/>
            <person name="Lindquist E.A."/>
            <person name="Lipzen A.M."/>
            <person name="Meier-Kolthoff J.P."/>
            <person name="Ohm R.A."/>
            <person name="Otillar R.P."/>
            <person name="Pangilinan J.L."/>
            <person name="Peng Y."/>
            <person name="Rokas A."/>
            <person name="Rosa C.A."/>
            <person name="Scheuner C."/>
            <person name="Sibirny A.A."/>
            <person name="Slot J.C."/>
            <person name="Stielow J.B."/>
            <person name="Sun H."/>
            <person name="Kurtzman C.P."/>
            <person name="Blackwell M."/>
            <person name="Grigoriev I.V."/>
            <person name="Jeffries T.W."/>
        </authorList>
    </citation>
    <scope>NUCLEOTIDE SEQUENCE [LARGE SCALE GENOMIC DNA]</scope>
    <source>
        <strain evidence="7 8">DSM 6958</strain>
    </source>
</reference>
<dbReference type="PANTHER" id="PTHR43791:SF63">
    <property type="entry name" value="HIGH AFFINITY CYSTEINE TRANSPORTER"/>
    <property type="match status" value="1"/>
</dbReference>
<dbReference type="GO" id="GO:0016020">
    <property type="term" value="C:membrane"/>
    <property type="evidence" value="ECO:0007669"/>
    <property type="project" value="UniProtKB-SubCell"/>
</dbReference>
<name>A0A1E3PGZ0_9ASCO</name>
<keyword evidence="2" id="KW-0813">Transport</keyword>
<dbReference type="SUPFAM" id="SSF103473">
    <property type="entry name" value="MFS general substrate transporter"/>
    <property type="match status" value="1"/>
</dbReference>
<dbReference type="InterPro" id="IPR036259">
    <property type="entry name" value="MFS_trans_sf"/>
</dbReference>
<proteinExistence type="predicted"/>
<keyword evidence="8" id="KW-1185">Reference proteome</keyword>
<feature type="transmembrane region" description="Helical" evidence="6">
    <location>
        <begin position="77"/>
        <end position="107"/>
    </location>
</feature>
<dbReference type="Pfam" id="PF07690">
    <property type="entry name" value="MFS_1"/>
    <property type="match status" value="1"/>
</dbReference>
<keyword evidence="4 6" id="KW-1133">Transmembrane helix</keyword>
<dbReference type="STRING" id="857566.A0A1E3PGZ0"/>
<feature type="transmembrane region" description="Helical" evidence="6">
    <location>
        <begin position="239"/>
        <end position="259"/>
    </location>
</feature>
<feature type="transmembrane region" description="Helical" evidence="6">
    <location>
        <begin position="466"/>
        <end position="488"/>
    </location>
</feature>
<feature type="transmembrane region" description="Helical" evidence="6">
    <location>
        <begin position="398"/>
        <end position="421"/>
    </location>
</feature>
<dbReference type="EMBL" id="KV454412">
    <property type="protein sequence ID" value="ODQ64127.1"/>
    <property type="molecule type" value="Genomic_DNA"/>
</dbReference>
<comment type="subcellular location">
    <subcellularLocation>
        <location evidence="1">Membrane</location>
        <topology evidence="1">Multi-pass membrane protein</topology>
    </subcellularLocation>
</comment>
<feature type="transmembrane region" description="Helical" evidence="6">
    <location>
        <begin position="207"/>
        <end position="233"/>
    </location>
</feature>
<dbReference type="AlphaFoldDB" id="A0A1E3PGZ0"/>
<evidence type="ECO:0000313" key="8">
    <source>
        <dbReference type="Proteomes" id="UP000095009"/>
    </source>
</evidence>
<evidence type="ECO:0000256" key="4">
    <source>
        <dbReference type="ARBA" id="ARBA00022989"/>
    </source>
</evidence>
<feature type="transmembrane region" description="Helical" evidence="6">
    <location>
        <begin position="373"/>
        <end position="392"/>
    </location>
</feature>
<protein>
    <submittedName>
        <fullName evidence="7">MFS general substrate transporter</fullName>
    </submittedName>
</protein>
<dbReference type="Proteomes" id="UP000095009">
    <property type="component" value="Unassembled WGS sequence"/>
</dbReference>
<feature type="transmembrane region" description="Helical" evidence="6">
    <location>
        <begin position="172"/>
        <end position="195"/>
    </location>
</feature>
<keyword evidence="3 6" id="KW-0812">Transmembrane</keyword>
<dbReference type="SUPFAM" id="SSF51430">
    <property type="entry name" value="NAD(P)-linked oxidoreductase"/>
    <property type="match status" value="1"/>
</dbReference>
<evidence type="ECO:0000256" key="1">
    <source>
        <dbReference type="ARBA" id="ARBA00004141"/>
    </source>
</evidence>
<keyword evidence="5 6" id="KW-0472">Membrane</keyword>
<feature type="transmembrane region" description="Helical" evidence="6">
    <location>
        <begin position="307"/>
        <end position="325"/>
    </location>
</feature>
<evidence type="ECO:0000256" key="6">
    <source>
        <dbReference type="SAM" id="Phobius"/>
    </source>
</evidence>
<dbReference type="PROSITE" id="PS00798">
    <property type="entry name" value="ALDOKETO_REDUCTASE_1"/>
    <property type="match status" value="1"/>
</dbReference>
<dbReference type="InterPro" id="IPR036812">
    <property type="entry name" value="NAD(P)_OxRdtase_dom_sf"/>
</dbReference>
<dbReference type="GO" id="GO:0016491">
    <property type="term" value="F:oxidoreductase activity"/>
    <property type="evidence" value="ECO:0007669"/>
    <property type="project" value="InterPro"/>
</dbReference>
<dbReference type="GO" id="GO:0033229">
    <property type="term" value="F:cysteine transmembrane transporter activity"/>
    <property type="evidence" value="ECO:0007669"/>
    <property type="project" value="TreeGrafter"/>
</dbReference>
<dbReference type="Gene3D" id="3.20.20.100">
    <property type="entry name" value="NADP-dependent oxidoreductase domain"/>
    <property type="match status" value="1"/>
</dbReference>
<evidence type="ECO:0000256" key="2">
    <source>
        <dbReference type="ARBA" id="ARBA00022448"/>
    </source>
</evidence>
<evidence type="ECO:0000256" key="5">
    <source>
        <dbReference type="ARBA" id="ARBA00023136"/>
    </source>
</evidence>
<dbReference type="InterPro" id="IPR011701">
    <property type="entry name" value="MFS"/>
</dbReference>
<accession>A0A1E3PGZ0</accession>
<feature type="transmembrane region" description="Helical" evidence="6">
    <location>
        <begin position="145"/>
        <end position="166"/>
    </location>
</feature>
<dbReference type="PANTHER" id="PTHR43791">
    <property type="entry name" value="PERMEASE-RELATED"/>
    <property type="match status" value="1"/>
</dbReference>
<organism evidence="7 8">
    <name type="scientific">Nadsonia fulvescens var. elongata DSM 6958</name>
    <dbReference type="NCBI Taxonomy" id="857566"/>
    <lineage>
        <taxon>Eukaryota</taxon>
        <taxon>Fungi</taxon>
        <taxon>Dikarya</taxon>
        <taxon>Ascomycota</taxon>
        <taxon>Saccharomycotina</taxon>
        <taxon>Dipodascomycetes</taxon>
        <taxon>Dipodascales</taxon>
        <taxon>Dipodascales incertae sedis</taxon>
        <taxon>Nadsonia</taxon>
    </lineage>
</organism>
<dbReference type="InterPro" id="IPR018170">
    <property type="entry name" value="Aldo/ket_reductase_CS"/>
</dbReference>